<dbReference type="PROSITE" id="PS50894">
    <property type="entry name" value="HPT"/>
    <property type="match status" value="1"/>
</dbReference>
<dbReference type="PROSITE" id="PS50110">
    <property type="entry name" value="RESPONSE_REGULATORY"/>
    <property type="match status" value="2"/>
</dbReference>
<evidence type="ECO:0000256" key="18">
    <source>
        <dbReference type="PROSITE-ProRule" id="PRU00110"/>
    </source>
</evidence>
<evidence type="ECO:0000256" key="7">
    <source>
        <dbReference type="ARBA" id="ARBA00022679"/>
    </source>
</evidence>
<dbReference type="EMBL" id="VIGC01000002">
    <property type="protein sequence ID" value="TQE97612.1"/>
    <property type="molecule type" value="Genomic_DNA"/>
</dbReference>
<dbReference type="SUPFAM" id="SSF55781">
    <property type="entry name" value="GAF domain-like"/>
    <property type="match status" value="2"/>
</dbReference>
<dbReference type="Pfam" id="PF00989">
    <property type="entry name" value="PAS"/>
    <property type="match status" value="1"/>
</dbReference>
<dbReference type="SUPFAM" id="SSF55874">
    <property type="entry name" value="ATPase domain of HSP90 chaperone/DNA topoisomerase II/histidine kinase"/>
    <property type="match status" value="1"/>
</dbReference>
<feature type="domain" description="Histidine kinase" evidence="22">
    <location>
        <begin position="898"/>
        <end position="1139"/>
    </location>
</feature>
<dbReference type="CDD" id="cd16922">
    <property type="entry name" value="HATPase_EvgS-ArcB-TorS-like"/>
    <property type="match status" value="1"/>
</dbReference>
<evidence type="ECO:0000256" key="17">
    <source>
        <dbReference type="ARBA" id="ARBA00074306"/>
    </source>
</evidence>
<dbReference type="InterPro" id="IPR001610">
    <property type="entry name" value="PAC"/>
</dbReference>
<dbReference type="GO" id="GO:0005886">
    <property type="term" value="C:plasma membrane"/>
    <property type="evidence" value="ECO:0007669"/>
    <property type="project" value="UniProtKB-SubCell"/>
</dbReference>
<dbReference type="CDD" id="cd17546">
    <property type="entry name" value="REC_hyHK_CKI1_RcsC-like"/>
    <property type="match status" value="2"/>
</dbReference>
<keyword evidence="12" id="KW-1133">Transmembrane helix</keyword>
<evidence type="ECO:0000256" key="11">
    <source>
        <dbReference type="ARBA" id="ARBA00022840"/>
    </source>
</evidence>
<dbReference type="NCBIfam" id="TIGR00229">
    <property type="entry name" value="sensory_box"/>
    <property type="match status" value="4"/>
</dbReference>
<feature type="modified residue" description="4-aspartylphosphate" evidence="19">
    <location>
        <position position="1208"/>
    </location>
</feature>
<evidence type="ECO:0000256" key="8">
    <source>
        <dbReference type="ARBA" id="ARBA00022692"/>
    </source>
</evidence>
<dbReference type="InterPro" id="IPR029016">
    <property type="entry name" value="GAF-like_dom_sf"/>
</dbReference>
<dbReference type="SMART" id="SM00091">
    <property type="entry name" value="PAS"/>
    <property type="match status" value="4"/>
</dbReference>
<dbReference type="SUPFAM" id="SSF47226">
    <property type="entry name" value="Histidine-containing phosphotransfer domain, HPT domain"/>
    <property type="match status" value="1"/>
</dbReference>
<dbReference type="InterPro" id="IPR000700">
    <property type="entry name" value="PAS-assoc_C"/>
</dbReference>
<dbReference type="GO" id="GO:0006355">
    <property type="term" value="P:regulation of DNA-templated transcription"/>
    <property type="evidence" value="ECO:0007669"/>
    <property type="project" value="InterPro"/>
</dbReference>
<keyword evidence="11" id="KW-0067">ATP-binding</keyword>
<evidence type="ECO:0000256" key="21">
    <source>
        <dbReference type="SAM" id="MobiDB-lite"/>
    </source>
</evidence>
<dbReference type="Pfam" id="PF13185">
    <property type="entry name" value="GAF_2"/>
    <property type="match status" value="2"/>
</dbReference>
<keyword evidence="9" id="KW-0547">Nucleotide-binding</keyword>
<dbReference type="SMART" id="SM00388">
    <property type="entry name" value="HisKA"/>
    <property type="match status" value="1"/>
</dbReference>
<dbReference type="InterPro" id="IPR035965">
    <property type="entry name" value="PAS-like_dom_sf"/>
</dbReference>
<dbReference type="SMART" id="SM00065">
    <property type="entry name" value="GAF"/>
    <property type="match status" value="2"/>
</dbReference>
<dbReference type="InterPro" id="IPR011006">
    <property type="entry name" value="CheY-like_superfamily"/>
</dbReference>
<dbReference type="PANTHER" id="PTHR45339">
    <property type="entry name" value="HYBRID SIGNAL TRANSDUCTION HISTIDINE KINASE J"/>
    <property type="match status" value="1"/>
</dbReference>
<evidence type="ECO:0000256" key="4">
    <source>
        <dbReference type="ARBA" id="ARBA00012438"/>
    </source>
</evidence>
<evidence type="ECO:0000256" key="19">
    <source>
        <dbReference type="PROSITE-ProRule" id="PRU00169"/>
    </source>
</evidence>
<evidence type="ECO:0000256" key="16">
    <source>
        <dbReference type="ARBA" id="ARBA00068150"/>
    </source>
</evidence>
<name>A0A540VLJ9_9CHLR</name>
<dbReference type="Gene3D" id="3.40.50.2300">
    <property type="match status" value="2"/>
</dbReference>
<accession>A0A540VLJ9</accession>
<dbReference type="InterPro" id="IPR001789">
    <property type="entry name" value="Sig_transdc_resp-reg_receiver"/>
</dbReference>
<evidence type="ECO:0000259" key="26">
    <source>
        <dbReference type="PROSITE" id="PS50894"/>
    </source>
</evidence>
<dbReference type="PROSITE" id="PS50109">
    <property type="entry name" value="HIS_KIN"/>
    <property type="match status" value="1"/>
</dbReference>
<dbReference type="EC" id="2.7.13.3" evidence="4"/>
<evidence type="ECO:0000256" key="15">
    <source>
        <dbReference type="ARBA" id="ARBA00064003"/>
    </source>
</evidence>
<feature type="coiled-coil region" evidence="20">
    <location>
        <begin position="1"/>
        <end position="28"/>
    </location>
</feature>
<dbReference type="Proteomes" id="UP000317371">
    <property type="component" value="Unassembled WGS sequence"/>
</dbReference>
<keyword evidence="7" id="KW-0808">Transferase</keyword>
<dbReference type="Pfam" id="PF02518">
    <property type="entry name" value="HATPase_c"/>
    <property type="match status" value="1"/>
</dbReference>
<dbReference type="Gene3D" id="3.30.450.40">
    <property type="match status" value="2"/>
</dbReference>
<dbReference type="InterPro" id="IPR005467">
    <property type="entry name" value="His_kinase_dom"/>
</dbReference>
<dbReference type="PROSITE" id="PS50113">
    <property type="entry name" value="PAC"/>
    <property type="match status" value="2"/>
</dbReference>
<evidence type="ECO:0000256" key="5">
    <source>
        <dbReference type="ARBA" id="ARBA00022475"/>
    </source>
</evidence>
<dbReference type="GO" id="GO:0000155">
    <property type="term" value="F:phosphorelay sensor kinase activity"/>
    <property type="evidence" value="ECO:0007669"/>
    <property type="project" value="InterPro"/>
</dbReference>
<dbReference type="InterPro" id="IPR008207">
    <property type="entry name" value="Sig_transdc_His_kin_Hpt_dom"/>
</dbReference>
<dbReference type="PRINTS" id="PR00344">
    <property type="entry name" value="BCTRLSENSOR"/>
</dbReference>
<feature type="modified residue" description="Phosphohistidine" evidence="18">
    <location>
        <position position="1533"/>
    </location>
</feature>
<evidence type="ECO:0000259" key="25">
    <source>
        <dbReference type="PROSITE" id="PS50113"/>
    </source>
</evidence>
<dbReference type="SUPFAM" id="SSF47384">
    <property type="entry name" value="Homodimeric domain of signal transducing histidine kinase"/>
    <property type="match status" value="1"/>
</dbReference>
<comment type="caution">
    <text evidence="27">The sequence shown here is derived from an EMBL/GenBank/DDBJ whole genome shotgun (WGS) entry which is preliminary data.</text>
</comment>
<feature type="domain" description="PAC" evidence="25">
    <location>
        <begin position="231"/>
        <end position="283"/>
    </location>
</feature>
<protein>
    <recommendedName>
        <fullName evidence="17">Circadian input-output histidine kinase CikA</fullName>
        <ecNumber evidence="4">2.7.13.3</ecNumber>
    </recommendedName>
    <alternativeName>
        <fullName evidence="16">Sensory/regulatory protein RpfC</fullName>
    </alternativeName>
</protein>
<dbReference type="InterPro" id="IPR003661">
    <property type="entry name" value="HisK_dim/P_dom"/>
</dbReference>
<dbReference type="InterPro" id="IPR003018">
    <property type="entry name" value="GAF"/>
</dbReference>
<dbReference type="PROSITE" id="PS50112">
    <property type="entry name" value="PAS"/>
    <property type="match status" value="2"/>
</dbReference>
<dbReference type="InterPro" id="IPR013767">
    <property type="entry name" value="PAS_fold"/>
</dbReference>
<feature type="domain" description="PAS" evidence="24">
    <location>
        <begin position="157"/>
        <end position="227"/>
    </location>
</feature>
<dbReference type="Pfam" id="PF01627">
    <property type="entry name" value="Hpt"/>
    <property type="match status" value="1"/>
</dbReference>
<comment type="catalytic activity">
    <reaction evidence="1">
        <text>ATP + protein L-histidine = ADP + protein N-phospho-L-histidine.</text>
        <dbReference type="EC" id="2.7.13.3"/>
    </reaction>
</comment>
<feature type="domain" description="Response regulatory" evidence="23">
    <location>
        <begin position="1158"/>
        <end position="1273"/>
    </location>
</feature>
<dbReference type="Pfam" id="PF08447">
    <property type="entry name" value="PAS_3"/>
    <property type="match status" value="2"/>
</dbReference>
<feature type="compositionally biased region" description="Basic and acidic residues" evidence="21">
    <location>
        <begin position="1422"/>
        <end position="1445"/>
    </location>
</feature>
<dbReference type="RefSeq" id="WP_141608339.1">
    <property type="nucleotide sequence ID" value="NZ_VIGC02000002.1"/>
</dbReference>
<dbReference type="InterPro" id="IPR036641">
    <property type="entry name" value="HPT_dom_sf"/>
</dbReference>
<feature type="domain" description="HPt" evidence="26">
    <location>
        <begin position="1494"/>
        <end position="1599"/>
    </location>
</feature>
<dbReference type="InParanoid" id="A0A540VLJ9"/>
<dbReference type="Gene3D" id="3.30.450.20">
    <property type="entry name" value="PAS domain"/>
    <property type="match status" value="4"/>
</dbReference>
<evidence type="ECO:0000256" key="13">
    <source>
        <dbReference type="ARBA" id="ARBA00023012"/>
    </source>
</evidence>
<dbReference type="SMART" id="SM00387">
    <property type="entry name" value="HATPase_c"/>
    <property type="match status" value="1"/>
</dbReference>
<keyword evidence="8" id="KW-0812">Transmembrane</keyword>
<comment type="subunit">
    <text evidence="15">At low DSF concentrations, interacts with RpfF.</text>
</comment>
<dbReference type="Pfam" id="PF13188">
    <property type="entry name" value="PAS_8"/>
    <property type="match status" value="1"/>
</dbReference>
<keyword evidence="28" id="KW-1185">Reference proteome</keyword>
<evidence type="ECO:0000313" key="27">
    <source>
        <dbReference type="EMBL" id="TQE97612.1"/>
    </source>
</evidence>
<dbReference type="CDD" id="cd00130">
    <property type="entry name" value="PAS"/>
    <property type="match status" value="3"/>
</dbReference>
<feature type="domain" description="PAS" evidence="24">
    <location>
        <begin position="415"/>
        <end position="492"/>
    </location>
</feature>
<dbReference type="InterPro" id="IPR013655">
    <property type="entry name" value="PAS_fold_3"/>
</dbReference>
<dbReference type="Gene3D" id="3.30.565.10">
    <property type="entry name" value="Histidine kinase-like ATPase, C-terminal domain"/>
    <property type="match status" value="1"/>
</dbReference>
<dbReference type="SUPFAM" id="SSF52172">
    <property type="entry name" value="CheY-like"/>
    <property type="match status" value="2"/>
</dbReference>
<feature type="modified residue" description="4-aspartylphosphate" evidence="19">
    <location>
        <position position="1348"/>
    </location>
</feature>
<dbReference type="CDD" id="cd00088">
    <property type="entry name" value="HPT"/>
    <property type="match status" value="1"/>
</dbReference>
<dbReference type="CDD" id="cd00082">
    <property type="entry name" value="HisKA"/>
    <property type="match status" value="1"/>
</dbReference>
<feature type="domain" description="Response regulatory" evidence="23">
    <location>
        <begin position="1299"/>
        <end position="1416"/>
    </location>
</feature>
<keyword evidence="10" id="KW-0418">Kinase</keyword>
<feature type="domain" description="PAC" evidence="25">
    <location>
        <begin position="104"/>
        <end position="156"/>
    </location>
</feature>
<gene>
    <name evidence="27" type="ORF">FKZ61_01700</name>
</gene>
<evidence type="ECO:0000256" key="6">
    <source>
        <dbReference type="ARBA" id="ARBA00022553"/>
    </source>
</evidence>
<evidence type="ECO:0000313" key="28">
    <source>
        <dbReference type="Proteomes" id="UP000317371"/>
    </source>
</evidence>
<keyword evidence="6 19" id="KW-0597">Phosphoprotein</keyword>
<dbReference type="InterPro" id="IPR000014">
    <property type="entry name" value="PAS"/>
</dbReference>
<dbReference type="Gene3D" id="1.10.287.130">
    <property type="match status" value="1"/>
</dbReference>
<feature type="region of interest" description="Disordered" evidence="21">
    <location>
        <begin position="1421"/>
        <end position="1476"/>
    </location>
</feature>
<evidence type="ECO:0000256" key="2">
    <source>
        <dbReference type="ARBA" id="ARBA00004651"/>
    </source>
</evidence>
<dbReference type="InterPro" id="IPR004358">
    <property type="entry name" value="Sig_transdc_His_kin-like_C"/>
</dbReference>
<keyword evidence="13" id="KW-0902">Two-component regulatory system</keyword>
<reference evidence="27 28" key="1">
    <citation type="submission" date="2019-06" db="EMBL/GenBank/DDBJ databases">
        <title>Genome sequence of Litorilinea aerophila BAA-2444.</title>
        <authorList>
            <person name="Maclea K.S."/>
            <person name="Maurais E.G."/>
            <person name="Iannazzi L.C."/>
        </authorList>
    </citation>
    <scope>NUCLEOTIDE SEQUENCE [LARGE SCALE GENOMIC DNA]</scope>
    <source>
        <strain evidence="27 28">ATCC BAA-2444</strain>
    </source>
</reference>
<comment type="similarity">
    <text evidence="3">In the N-terminal section; belongs to the phytochrome family.</text>
</comment>
<evidence type="ECO:0000259" key="22">
    <source>
        <dbReference type="PROSITE" id="PS50109"/>
    </source>
</evidence>
<dbReference type="Gene3D" id="1.20.120.160">
    <property type="entry name" value="HPT domain"/>
    <property type="match status" value="1"/>
</dbReference>
<keyword evidence="20" id="KW-0175">Coiled coil</keyword>
<dbReference type="SMART" id="SM00086">
    <property type="entry name" value="PAC"/>
    <property type="match status" value="3"/>
</dbReference>
<dbReference type="PANTHER" id="PTHR45339:SF1">
    <property type="entry name" value="HYBRID SIGNAL TRANSDUCTION HISTIDINE KINASE J"/>
    <property type="match status" value="1"/>
</dbReference>
<keyword evidence="14" id="KW-0472">Membrane</keyword>
<dbReference type="SUPFAM" id="SSF55785">
    <property type="entry name" value="PYP-like sensor domain (PAS domain)"/>
    <property type="match status" value="4"/>
</dbReference>
<dbReference type="OrthoDB" id="134768at2"/>
<evidence type="ECO:0000259" key="24">
    <source>
        <dbReference type="PROSITE" id="PS50112"/>
    </source>
</evidence>
<dbReference type="InterPro" id="IPR036890">
    <property type="entry name" value="HATPase_C_sf"/>
</dbReference>
<evidence type="ECO:0000256" key="9">
    <source>
        <dbReference type="ARBA" id="ARBA00022741"/>
    </source>
</evidence>
<dbReference type="InterPro" id="IPR003594">
    <property type="entry name" value="HATPase_dom"/>
</dbReference>
<organism evidence="27 28">
    <name type="scientific">Litorilinea aerophila</name>
    <dbReference type="NCBI Taxonomy" id="1204385"/>
    <lineage>
        <taxon>Bacteria</taxon>
        <taxon>Bacillati</taxon>
        <taxon>Chloroflexota</taxon>
        <taxon>Caldilineae</taxon>
        <taxon>Caldilineales</taxon>
        <taxon>Caldilineaceae</taxon>
        <taxon>Litorilinea</taxon>
    </lineage>
</organism>
<dbReference type="SMART" id="SM00448">
    <property type="entry name" value="REC"/>
    <property type="match status" value="2"/>
</dbReference>
<evidence type="ECO:0000256" key="12">
    <source>
        <dbReference type="ARBA" id="ARBA00022989"/>
    </source>
</evidence>
<evidence type="ECO:0000256" key="10">
    <source>
        <dbReference type="ARBA" id="ARBA00022777"/>
    </source>
</evidence>
<dbReference type="GO" id="GO:0005524">
    <property type="term" value="F:ATP binding"/>
    <property type="evidence" value="ECO:0007669"/>
    <property type="project" value="UniProtKB-KW"/>
</dbReference>
<dbReference type="FunFam" id="3.30.565.10:FF:000010">
    <property type="entry name" value="Sensor histidine kinase RcsC"/>
    <property type="match status" value="1"/>
</dbReference>
<evidence type="ECO:0000256" key="20">
    <source>
        <dbReference type="SAM" id="Coils"/>
    </source>
</evidence>
<evidence type="ECO:0000256" key="1">
    <source>
        <dbReference type="ARBA" id="ARBA00000085"/>
    </source>
</evidence>
<dbReference type="InterPro" id="IPR036097">
    <property type="entry name" value="HisK_dim/P_sf"/>
</dbReference>
<proteinExistence type="inferred from homology"/>
<dbReference type="Pfam" id="PF00512">
    <property type="entry name" value="HisKA"/>
    <property type="match status" value="1"/>
</dbReference>
<evidence type="ECO:0000259" key="23">
    <source>
        <dbReference type="PROSITE" id="PS50110"/>
    </source>
</evidence>
<dbReference type="SMART" id="SM00073">
    <property type="entry name" value="HPT"/>
    <property type="match status" value="1"/>
</dbReference>
<dbReference type="Pfam" id="PF00072">
    <property type="entry name" value="Response_reg"/>
    <property type="match status" value="2"/>
</dbReference>
<sequence>MKHQNDHSQQLHEELQALRRRVENLERGLPWLFEQGVFARSFIYFRYQLEPSPQLTYISPAVEHQIGIRPEAFYADPDLWESLVHPDDRQKLLDAVQTGAVAIAPVTCRWRTQDGSWRWMEEYLQLEVDGQGRMIAVTGIARDITQRRQMEEALRQNESRFRTLFAEAPIGLALVDAAGHPVEVNRALIQMLGYSADELQRMAFTDFTHPEDVDVDWSLYQELIAGLRTHYEIEKRYIRKDGQTIWGRLVVSLLHDADGNPDLGVGMVEEITHRKAAEEILRQNAERLHTLFAQSPVGIVIGDDERVLEANPAAAQLFGYADPAHMVGRPLMAHVAPRSLQTASQRNNDLVTGRSGYTRDTGDAIIELVGLRQDGSEFPMLVSVNRIQLPEGPASLFFITDLSAYREVQEVAASHERRFRQVLEHLPVAVAVVDAAGRLEYINRKLQENFGYSPEAIPTLDAWWQRVCPDESDRARVQQQARQMQQQALESGQESGPEMVKITCQDGSVKDVELRYMVLGDLGIWTLHDITPLVQAEQALRRQRQRAMALRQAGIALNSTLDLDRLLDIMLEQIETVIPYDAANIMLLDGRRARLMRTRGYEKFDPNYQERLVDFYLDLDSTRNLRQLYETRQPLVIPDVTQYPGWIPHSLLEQLHSWLGAPLVVQDQVIGFIALDKVEPGYYQEEDGETLAMFASQAAMALENARLFADVQRQAAEAETLRQAGAAVAATLDRDEAIERILEQLQRVVPYDTASVQLLEGTDSVVVGGRGFPDLNAVLGLRFPIDDPLAPTSVIYQEKRTLILENGPEVYETFRHPPHDHVRGWLGVPLRLQNQVIGMIALDSTQVGRFNEHHARLASAFADQVAVALENARLFAEAQKAREVAEEATRAKSEFVANMSHEIRTPLNSIIGMTSLLLDTPLNDEQRDFVETVRKSGDALLAVINDILDFSKIESRRLELEYLSLDLRQCVESALDVVAMNAAAKGLELTYLLGDDVPVHIMGDITRLRQILVNLLGNAVKFTEAGEVNVTVTASPLSGPPEAKFMNTPLAQLAGTNVWYDLHIAVRDTGIGIPPDRMDRLFQSFSQVDASTTRRFGGTGLGLAISRRLAELMGGTLWAESTGVPGEGTTFHLELPVQTAPECAARPTPAPALLAGKRVLVVDDHENNRKILAIQTARWQMEPVTAPDARTALQLVESEGPFDLAILDVQMPEMDGITLAQKLRQMPATRELPIIILTPLGMRETLPEELESAAYLHKPVKPAQLQQVILQALAHEKITVRPEETARWDREMGKRYPLRILLAEDNLVNQKVALLMLNRLGYRADVAGNGYEVLAALRRQPYDLILMDVQMPEMDGEETTRRIRAHFPAERQPYIIALTAHAFQESRAQYLAAGMDDYLSKPLEMEQLIAALETCYQALHSQDSEQGREQSREQSREQTREKGSAPEDTCENARPAEQLPAAHNDGPPARSQMSEVAAVRQALAELHEDLGEAAGQFLPNLLQEYQTNAARLIAQMELALRNGDQRTLHRAAHTLHSTSSMFGASRLAELCLRLEGLAQENGKKSPPADAASQAWHEQRHLVAEIQAEFSQVQVALQEATRLLV</sequence>
<keyword evidence="5" id="KW-1003">Cell membrane</keyword>
<evidence type="ECO:0000256" key="3">
    <source>
        <dbReference type="ARBA" id="ARBA00006402"/>
    </source>
</evidence>
<comment type="subcellular location">
    <subcellularLocation>
        <location evidence="2">Cell membrane</location>
        <topology evidence="2">Multi-pass membrane protein</topology>
    </subcellularLocation>
</comment>
<evidence type="ECO:0000256" key="14">
    <source>
        <dbReference type="ARBA" id="ARBA00023136"/>
    </source>
</evidence>
<dbReference type="FunFam" id="1.10.287.130:FF:000002">
    <property type="entry name" value="Two-component osmosensing histidine kinase"/>
    <property type="match status" value="1"/>
</dbReference>